<evidence type="ECO:0000313" key="11">
    <source>
        <dbReference type="Proteomes" id="UP000823915"/>
    </source>
</evidence>
<comment type="subcellular location">
    <subcellularLocation>
        <location evidence="1">Cell inner membrane</location>
        <topology evidence="1">Multi-pass membrane protein</topology>
    </subcellularLocation>
</comment>
<comment type="caution">
    <text evidence="10">The sequence shown here is derived from an EMBL/GenBank/DDBJ whole genome shotgun (WGS) entry which is preliminary data.</text>
</comment>
<keyword evidence="7 8" id="KW-0472">Membrane</keyword>
<evidence type="ECO:0000256" key="8">
    <source>
        <dbReference type="SAM" id="Phobius"/>
    </source>
</evidence>
<dbReference type="GO" id="GO:0015528">
    <property type="term" value="F:lactose:proton symporter activity"/>
    <property type="evidence" value="ECO:0007669"/>
    <property type="project" value="TreeGrafter"/>
</dbReference>
<feature type="transmembrane region" description="Helical" evidence="8">
    <location>
        <begin position="132"/>
        <end position="153"/>
    </location>
</feature>
<organism evidence="10 11">
    <name type="scientific">Candidatus Acutalibacter pullistercoris</name>
    <dbReference type="NCBI Taxonomy" id="2838418"/>
    <lineage>
        <taxon>Bacteria</taxon>
        <taxon>Bacillati</taxon>
        <taxon>Bacillota</taxon>
        <taxon>Clostridia</taxon>
        <taxon>Eubacteriales</taxon>
        <taxon>Acutalibacteraceae</taxon>
        <taxon>Acutalibacter</taxon>
    </lineage>
</organism>
<dbReference type="AlphaFoldDB" id="A0A9D1YC80"/>
<proteinExistence type="predicted"/>
<name>A0A9D1YC80_9FIRM</name>
<evidence type="ECO:0000256" key="6">
    <source>
        <dbReference type="ARBA" id="ARBA00022989"/>
    </source>
</evidence>
<sequence length="390" mass="42029">MDSFFKRYKGSYAAYVITFFFYFLAMALFSSVLSVYLTGIGKSATEMSFIVSAGGLFSFFVIPVIGYLNDRTRQPKLISGLLLVVSGLLGLLFAVSRSVIVLFLLDGFIMSFINSLMPICERMAGASRFRYGSLRVWGTLGYAVGAQCAGVVVERFPPLVLFALLLGACLVTIAGFVGTEDFDAPQAGDAAPLEKPRLSSLLQNRQFFLFLVVAFLFSACSGVNMNYAPVLLADMGLSTGAVGTVLFFSTLVEIPLILFSHRYMDRLSGKFLMAAALAIICVQCGCYGLTRSLAVVVVVMIAIKAIASTLYVMITLKMVRNLLGAEITTTGLSVVNSVNNLATILMQNAAGVLVDHSDIHTLYLVLCGLAVVGLLLTLLLKVSNREKVFA</sequence>
<keyword evidence="5 8" id="KW-0812">Transmembrane</keyword>
<dbReference type="InterPro" id="IPR036259">
    <property type="entry name" value="MFS_trans_sf"/>
</dbReference>
<feature type="transmembrane region" description="Helical" evidence="8">
    <location>
        <begin position="49"/>
        <end position="68"/>
    </location>
</feature>
<keyword evidence="3" id="KW-1003">Cell membrane</keyword>
<dbReference type="PANTHER" id="PTHR23522">
    <property type="entry name" value="BLL5896 PROTEIN"/>
    <property type="match status" value="1"/>
</dbReference>
<feature type="transmembrane region" description="Helical" evidence="8">
    <location>
        <begin position="271"/>
        <end position="290"/>
    </location>
</feature>
<feature type="transmembrane region" description="Helical" evidence="8">
    <location>
        <begin position="323"/>
        <end position="342"/>
    </location>
</feature>
<feature type="transmembrane region" description="Helical" evidence="8">
    <location>
        <begin position="362"/>
        <end position="380"/>
    </location>
</feature>
<evidence type="ECO:0000259" key="9">
    <source>
        <dbReference type="Pfam" id="PF12832"/>
    </source>
</evidence>
<evidence type="ECO:0000256" key="5">
    <source>
        <dbReference type="ARBA" id="ARBA00022692"/>
    </source>
</evidence>
<dbReference type="Gene3D" id="1.20.1250.20">
    <property type="entry name" value="MFS general substrate transporter like domains"/>
    <property type="match status" value="2"/>
</dbReference>
<feature type="transmembrane region" description="Helical" evidence="8">
    <location>
        <begin position="240"/>
        <end position="259"/>
    </location>
</feature>
<evidence type="ECO:0000313" key="10">
    <source>
        <dbReference type="EMBL" id="HIY26045.1"/>
    </source>
</evidence>
<dbReference type="Proteomes" id="UP000823915">
    <property type="component" value="Unassembled WGS sequence"/>
</dbReference>
<evidence type="ECO:0000256" key="3">
    <source>
        <dbReference type="ARBA" id="ARBA00022475"/>
    </source>
</evidence>
<feature type="transmembrane region" description="Helical" evidence="8">
    <location>
        <begin position="100"/>
        <end position="120"/>
    </location>
</feature>
<protein>
    <submittedName>
        <fullName evidence="10">MFS transporter</fullName>
    </submittedName>
</protein>
<dbReference type="EMBL" id="DXDU01000042">
    <property type="protein sequence ID" value="HIY26045.1"/>
    <property type="molecule type" value="Genomic_DNA"/>
</dbReference>
<keyword evidence="6 8" id="KW-1133">Transmembrane helix</keyword>
<feature type="transmembrane region" description="Helical" evidence="8">
    <location>
        <begin position="207"/>
        <end position="228"/>
    </location>
</feature>
<dbReference type="PANTHER" id="PTHR23522:SF10">
    <property type="entry name" value="3-PHENYLPROPIONIC ACID TRANSPORTER-RELATED"/>
    <property type="match status" value="1"/>
</dbReference>
<evidence type="ECO:0000256" key="4">
    <source>
        <dbReference type="ARBA" id="ARBA00022519"/>
    </source>
</evidence>
<keyword evidence="2" id="KW-0813">Transport</keyword>
<evidence type="ECO:0000256" key="7">
    <source>
        <dbReference type="ARBA" id="ARBA00023136"/>
    </source>
</evidence>
<feature type="domain" description="Major facilitator superfamily associated" evidence="9">
    <location>
        <begin position="14"/>
        <end position="364"/>
    </location>
</feature>
<dbReference type="Pfam" id="PF12832">
    <property type="entry name" value="MFS_1_like"/>
    <property type="match status" value="1"/>
</dbReference>
<reference evidence="10" key="1">
    <citation type="journal article" date="2021" name="PeerJ">
        <title>Extensive microbial diversity within the chicken gut microbiome revealed by metagenomics and culture.</title>
        <authorList>
            <person name="Gilroy R."/>
            <person name="Ravi A."/>
            <person name="Getino M."/>
            <person name="Pursley I."/>
            <person name="Horton D.L."/>
            <person name="Alikhan N.F."/>
            <person name="Baker D."/>
            <person name="Gharbi K."/>
            <person name="Hall N."/>
            <person name="Watson M."/>
            <person name="Adriaenssens E.M."/>
            <person name="Foster-Nyarko E."/>
            <person name="Jarju S."/>
            <person name="Secka A."/>
            <person name="Antonio M."/>
            <person name="Oren A."/>
            <person name="Chaudhuri R.R."/>
            <person name="La Ragione R."/>
            <person name="Hildebrand F."/>
            <person name="Pallen M.J."/>
        </authorList>
    </citation>
    <scope>NUCLEOTIDE SEQUENCE</scope>
    <source>
        <strain evidence="10">1282</strain>
    </source>
</reference>
<evidence type="ECO:0000256" key="2">
    <source>
        <dbReference type="ARBA" id="ARBA00022448"/>
    </source>
</evidence>
<feature type="transmembrane region" description="Helical" evidence="8">
    <location>
        <begin position="77"/>
        <end position="94"/>
    </location>
</feature>
<feature type="transmembrane region" description="Helical" evidence="8">
    <location>
        <begin position="296"/>
        <end position="316"/>
    </location>
</feature>
<dbReference type="SUPFAM" id="SSF103473">
    <property type="entry name" value="MFS general substrate transporter"/>
    <property type="match status" value="1"/>
</dbReference>
<keyword evidence="4" id="KW-0997">Cell inner membrane</keyword>
<evidence type="ECO:0000256" key="1">
    <source>
        <dbReference type="ARBA" id="ARBA00004429"/>
    </source>
</evidence>
<gene>
    <name evidence="10" type="ORF">H9838_02590</name>
</gene>
<reference evidence="10" key="2">
    <citation type="submission" date="2021-04" db="EMBL/GenBank/DDBJ databases">
        <authorList>
            <person name="Gilroy R."/>
        </authorList>
    </citation>
    <scope>NUCLEOTIDE SEQUENCE</scope>
    <source>
        <strain evidence="10">1282</strain>
    </source>
</reference>
<feature type="transmembrane region" description="Helical" evidence="8">
    <location>
        <begin position="12"/>
        <end position="37"/>
    </location>
</feature>
<dbReference type="GO" id="GO:0030395">
    <property type="term" value="F:lactose binding"/>
    <property type="evidence" value="ECO:0007669"/>
    <property type="project" value="TreeGrafter"/>
</dbReference>
<accession>A0A9D1YC80</accession>
<dbReference type="InterPro" id="IPR024989">
    <property type="entry name" value="MFS_assoc_dom"/>
</dbReference>
<feature type="transmembrane region" description="Helical" evidence="8">
    <location>
        <begin position="159"/>
        <end position="177"/>
    </location>
</feature>
<dbReference type="GO" id="GO:0005886">
    <property type="term" value="C:plasma membrane"/>
    <property type="evidence" value="ECO:0007669"/>
    <property type="project" value="UniProtKB-SubCell"/>
</dbReference>